<dbReference type="Gene3D" id="3.90.1200.10">
    <property type="match status" value="1"/>
</dbReference>
<protein>
    <submittedName>
        <fullName evidence="4">4-aminobutyrate aminotransferase</fullName>
    </submittedName>
</protein>
<accession>A0A4Y3QKP1</accession>
<dbReference type="SUPFAM" id="SSF56112">
    <property type="entry name" value="Protein kinase-like (PK-like)"/>
    <property type="match status" value="1"/>
</dbReference>
<dbReference type="GO" id="GO:0030170">
    <property type="term" value="F:pyridoxal phosphate binding"/>
    <property type="evidence" value="ECO:0007669"/>
    <property type="project" value="InterPro"/>
</dbReference>
<dbReference type="SUPFAM" id="SSF53383">
    <property type="entry name" value="PLP-dependent transferases"/>
    <property type="match status" value="1"/>
</dbReference>
<dbReference type="Gene3D" id="3.40.640.10">
    <property type="entry name" value="Type I PLP-dependent aspartate aminotransferase-like (Major domain)"/>
    <property type="match status" value="1"/>
</dbReference>
<dbReference type="PANTHER" id="PTHR45688">
    <property type="match status" value="1"/>
</dbReference>
<comment type="caution">
    <text evidence="4">The sequence shown here is derived from an EMBL/GenBank/DDBJ whole genome shotgun (WGS) entry which is preliminary data.</text>
</comment>
<evidence type="ECO:0000259" key="3">
    <source>
        <dbReference type="Pfam" id="PF01636"/>
    </source>
</evidence>
<keyword evidence="4" id="KW-0808">Transferase</keyword>
<dbReference type="Pfam" id="PF01636">
    <property type="entry name" value="APH"/>
    <property type="match status" value="1"/>
</dbReference>
<organism evidence="4 5">
    <name type="scientific">Microbacterium testaceum</name>
    <name type="common">Aureobacterium testaceum</name>
    <name type="synonym">Brevibacterium testaceum</name>
    <dbReference type="NCBI Taxonomy" id="2033"/>
    <lineage>
        <taxon>Bacteria</taxon>
        <taxon>Bacillati</taxon>
        <taxon>Actinomycetota</taxon>
        <taxon>Actinomycetes</taxon>
        <taxon>Micrococcales</taxon>
        <taxon>Microbacteriaceae</taxon>
        <taxon>Microbacterium</taxon>
    </lineage>
</organism>
<dbReference type="CDD" id="cd00610">
    <property type="entry name" value="OAT_like"/>
    <property type="match status" value="1"/>
</dbReference>
<dbReference type="Gene3D" id="3.90.1150.10">
    <property type="entry name" value="Aspartate Aminotransferase, domain 1"/>
    <property type="match status" value="1"/>
</dbReference>
<dbReference type="InterPro" id="IPR015422">
    <property type="entry name" value="PyrdxlP-dep_Trfase_small"/>
</dbReference>
<dbReference type="Proteomes" id="UP000319525">
    <property type="component" value="Unassembled WGS sequence"/>
</dbReference>
<dbReference type="Pfam" id="PF00202">
    <property type="entry name" value="Aminotran_3"/>
    <property type="match status" value="1"/>
</dbReference>
<keyword evidence="4" id="KW-0032">Aminotransferase</keyword>
<dbReference type="InterPro" id="IPR002575">
    <property type="entry name" value="Aminoglycoside_PTrfase"/>
</dbReference>
<dbReference type="InterPro" id="IPR005814">
    <property type="entry name" value="Aminotrans_3"/>
</dbReference>
<dbReference type="AlphaFoldDB" id="A0A4Y3QKP1"/>
<dbReference type="InterPro" id="IPR015421">
    <property type="entry name" value="PyrdxlP-dep_Trfase_major"/>
</dbReference>
<proteinExistence type="inferred from homology"/>
<dbReference type="GO" id="GO:0008483">
    <property type="term" value="F:transaminase activity"/>
    <property type="evidence" value="ECO:0007669"/>
    <property type="project" value="UniProtKB-KW"/>
</dbReference>
<dbReference type="RefSeq" id="WP_246078055.1">
    <property type="nucleotide sequence ID" value="NZ_BJML01000003.1"/>
</dbReference>
<comment type="similarity">
    <text evidence="1">Belongs to the class-III pyridoxal-phosphate-dependent aminotransferase family.</text>
</comment>
<dbReference type="PANTHER" id="PTHR45688:SF13">
    <property type="entry name" value="ALANINE--GLYOXYLATE AMINOTRANSFERASE 2-LIKE"/>
    <property type="match status" value="1"/>
</dbReference>
<dbReference type="EMBL" id="BJML01000003">
    <property type="protein sequence ID" value="GEB45509.1"/>
    <property type="molecule type" value="Genomic_DNA"/>
</dbReference>
<evidence type="ECO:0000313" key="4">
    <source>
        <dbReference type="EMBL" id="GEB45509.1"/>
    </source>
</evidence>
<evidence type="ECO:0000256" key="2">
    <source>
        <dbReference type="ARBA" id="ARBA00022898"/>
    </source>
</evidence>
<evidence type="ECO:0000313" key="5">
    <source>
        <dbReference type="Proteomes" id="UP000319525"/>
    </source>
</evidence>
<keyword evidence="2" id="KW-0663">Pyridoxal phosphate</keyword>
<name>A0A4Y3QKP1_MICTE</name>
<dbReference type="InterPro" id="IPR015424">
    <property type="entry name" value="PyrdxlP-dep_Trfase"/>
</dbReference>
<feature type="domain" description="Aminoglycoside phosphotransferase" evidence="3">
    <location>
        <begin position="50"/>
        <end position="268"/>
    </location>
</feature>
<dbReference type="GeneID" id="57144147"/>
<dbReference type="InterPro" id="IPR011009">
    <property type="entry name" value="Kinase-like_dom_sf"/>
</dbReference>
<gene>
    <name evidence="4" type="ORF">MTE01_14540</name>
</gene>
<reference evidence="4 5" key="1">
    <citation type="submission" date="2019-06" db="EMBL/GenBank/DDBJ databases">
        <title>Whole genome shotgun sequence of Microbacterium testaceum NBRC 12675.</title>
        <authorList>
            <person name="Hosoyama A."/>
            <person name="Uohara A."/>
            <person name="Ohji S."/>
            <person name="Ichikawa N."/>
        </authorList>
    </citation>
    <scope>NUCLEOTIDE SEQUENCE [LARGE SCALE GENOMIC DNA]</scope>
    <source>
        <strain evidence="4 5">NBRC 12675</strain>
    </source>
</reference>
<dbReference type="NCBIfam" id="NF004800">
    <property type="entry name" value="PRK06149.1"/>
    <property type="match status" value="1"/>
</dbReference>
<sequence length="957" mass="102322">MTETAPTPVFDYFSQVDLPTPTLSDDEVRRLFADAFGVDIDLRGLGSQQDQNFRVFRRGSSEPLGVLKLSNPVFSEAEIEMQDAAAALVAERTPHLRIPRIVEGPHGAMSTWWESSQGRIHARVIENIDGRTLMGSGYLSPAVVERMGSLSGAVSLSLADFTHPASGRVLQWDLRHAGRVIDTLLPLEPDAEVRDIVQRAADAARAALATVRDALPVQAGHFDVTDDNVLRAPGETVPDAVIDFGDVCVSWRVGEIAVTVSSILHHDDATPESALPAIRAFDRVRDLTDDEITALWPLVVLRGAVLVLSGRAQVRLDDENAYASVALDREFRILEQAASVPLPVITAATRAALGRPAANPRAWGAAPLLPEVPFVELDATTESPLNDGGAWLDAGTLDNAALDALDAGAAMVTLPAWTAQLTGTSAPFPSTAASLPTGVTVWLAEPTPLAPGDIRREGEDLVWTSADETVTITGAAAAASGVLPARTRLVLRRAIDGAIPPARTTPALAAAWREVAGDPGAAIGVPAETPVDDDVLARRHEVLAEVQEHYYAAPPRIERGWREHLIDVNGRVYLDMVNNVASVGHAHPRVVEAGSRQMHLLNTNSRFHYRAITDYADRIAATLPEGFDTVFFVNSGSEATDLAIRLAMAATGRPDIVAMREAYHGWTYASDAVSTSIADNPHALSTRPDWVHTVDAANSYRGKHRGADAEKYAPEAVAVIDELAASGRPPAGMIAETYFGNAGGVALPEGYLGAVYAAIRRHGGLAIADEVQVGYGRLGEWFWGFQQQGAVPDIVAVAKSIGGGHPLGAVVTRREIADRYRTGGYFFSSTGGSPVSSVIGMAVLDVIEQEGLQENARVVGAHLKRRLEELGKKHDLIGTVHGSGLYLGVEFVRDRETLEPATTETAAICDRLLELGVIMQPTGDHQNVLKIKPPLVVTRASVDVFVDALDRVLTTGY</sequence>
<evidence type="ECO:0000256" key="1">
    <source>
        <dbReference type="ARBA" id="ARBA00008954"/>
    </source>
</evidence>